<name>A0ABS8NNS3_9BACT</name>
<comment type="caution">
    <text evidence="2">The sequence shown here is derived from an EMBL/GenBank/DDBJ whole genome shotgun (WGS) entry which is preliminary data.</text>
</comment>
<accession>A0ABS8NNS3</accession>
<gene>
    <name evidence="2" type="ORF">LOC71_23140</name>
</gene>
<dbReference type="PROSITE" id="PS50943">
    <property type="entry name" value="HTH_CROC1"/>
    <property type="match status" value="1"/>
</dbReference>
<dbReference type="Proteomes" id="UP001430306">
    <property type="component" value="Unassembled WGS sequence"/>
</dbReference>
<dbReference type="CDD" id="cd00093">
    <property type="entry name" value="HTH_XRE"/>
    <property type="match status" value="1"/>
</dbReference>
<dbReference type="InterPro" id="IPR010982">
    <property type="entry name" value="Lambda_DNA-bd_dom_sf"/>
</dbReference>
<dbReference type="InterPro" id="IPR001387">
    <property type="entry name" value="Cro/C1-type_HTH"/>
</dbReference>
<reference evidence="2" key="1">
    <citation type="submission" date="2021-11" db="EMBL/GenBank/DDBJ databases">
        <title>Genome sequence.</title>
        <authorList>
            <person name="Sun Q."/>
        </authorList>
    </citation>
    <scope>NUCLEOTIDE SEQUENCE</scope>
    <source>
        <strain evidence="2">JC740</strain>
    </source>
</reference>
<dbReference type="SUPFAM" id="SSF47413">
    <property type="entry name" value="lambda repressor-like DNA-binding domains"/>
    <property type="match status" value="1"/>
</dbReference>
<sequence>MTDLIDTTARSRGDEIRQRREAMGFSQSQLAADAKTSQRCISDAESEKREIRVSTLIRIAKVLGVGLATVAHLNQPDGEHDQLIENAAYEVMQVMMHHNTKSPLAKFDRHRSIDSRAEDAPELESYRRLSLANRGTVWLRLKEDGWIDVHDEQYVSLSKDPLKNISAAHASIYHLDRLLGGELQVRYNVLMEPPFDEATLNDLSVTIRSLDRSVFVEGAPTQDLHKVLLGFDLAVVRPNQVAAQAIMDFSKHLSSLARTLHWVAFSDRTKRTAFLHFVVALVNARDEIGDKIAMVVDGKISPEDLHTLNSLRTEMVYTASSLAICMMINHSPGKRIDQLTKYVGTECFTETTSHNLRALVGEAIRYYQL</sequence>
<feature type="domain" description="HTH cro/C1-type" evidence="1">
    <location>
        <begin position="16"/>
        <end position="70"/>
    </location>
</feature>
<protein>
    <submittedName>
        <fullName evidence="2">Helix-turn-helix domain-containing protein</fullName>
    </submittedName>
</protein>
<dbReference type="SMART" id="SM00530">
    <property type="entry name" value="HTH_XRE"/>
    <property type="match status" value="1"/>
</dbReference>
<dbReference type="EMBL" id="JAJKFW010000064">
    <property type="protein sequence ID" value="MCC9645185.1"/>
    <property type="molecule type" value="Genomic_DNA"/>
</dbReference>
<proteinExistence type="predicted"/>
<dbReference type="Gene3D" id="1.10.260.40">
    <property type="entry name" value="lambda repressor-like DNA-binding domains"/>
    <property type="match status" value="1"/>
</dbReference>
<dbReference type="RefSeq" id="WP_230276825.1">
    <property type="nucleotide sequence ID" value="NZ_JAJKFW010000064.1"/>
</dbReference>
<evidence type="ECO:0000313" key="3">
    <source>
        <dbReference type="Proteomes" id="UP001430306"/>
    </source>
</evidence>
<keyword evidence="3" id="KW-1185">Reference proteome</keyword>
<evidence type="ECO:0000259" key="1">
    <source>
        <dbReference type="PROSITE" id="PS50943"/>
    </source>
</evidence>
<dbReference type="Pfam" id="PF01381">
    <property type="entry name" value="HTH_3"/>
    <property type="match status" value="1"/>
</dbReference>
<organism evidence="2 3">
    <name type="scientific">Rhodopirellula halodulae</name>
    <dbReference type="NCBI Taxonomy" id="2894198"/>
    <lineage>
        <taxon>Bacteria</taxon>
        <taxon>Pseudomonadati</taxon>
        <taxon>Planctomycetota</taxon>
        <taxon>Planctomycetia</taxon>
        <taxon>Pirellulales</taxon>
        <taxon>Pirellulaceae</taxon>
        <taxon>Rhodopirellula</taxon>
    </lineage>
</organism>
<evidence type="ECO:0000313" key="2">
    <source>
        <dbReference type="EMBL" id="MCC9645185.1"/>
    </source>
</evidence>